<evidence type="ECO:0000313" key="2">
    <source>
        <dbReference type="Proteomes" id="UP000702209"/>
    </source>
</evidence>
<keyword evidence="1" id="KW-0223">Dioxygenase</keyword>
<dbReference type="GO" id="GO:0051213">
    <property type="term" value="F:dioxygenase activity"/>
    <property type="evidence" value="ECO:0007669"/>
    <property type="project" value="UniProtKB-KW"/>
</dbReference>
<organism evidence="1 2">
    <name type="scientific">Nocardia amamiensis</name>
    <dbReference type="NCBI Taxonomy" id="404578"/>
    <lineage>
        <taxon>Bacteria</taxon>
        <taxon>Bacillati</taxon>
        <taxon>Actinomycetota</taxon>
        <taxon>Actinomycetes</taxon>
        <taxon>Mycobacteriales</taxon>
        <taxon>Nocardiaceae</taxon>
        <taxon>Nocardia</taxon>
    </lineage>
</organism>
<name>A0ABS0CZ89_9NOCA</name>
<protein>
    <submittedName>
        <fullName evidence="1">2OG-Fe dioxygenase family protein</fullName>
    </submittedName>
</protein>
<keyword evidence="2" id="KW-1185">Reference proteome</keyword>
<gene>
    <name evidence="1" type="ORF">IU459_21830</name>
</gene>
<dbReference type="Proteomes" id="UP000702209">
    <property type="component" value="Unassembled WGS sequence"/>
</dbReference>
<dbReference type="Gene3D" id="2.60.120.620">
    <property type="entry name" value="q2cbj1_9rhob like domain"/>
    <property type="match status" value="1"/>
</dbReference>
<keyword evidence="1" id="KW-0560">Oxidoreductase</keyword>
<proteinExistence type="predicted"/>
<comment type="caution">
    <text evidence="1">The sequence shown here is derived from an EMBL/GenBank/DDBJ whole genome shotgun (WGS) entry which is preliminary data.</text>
</comment>
<dbReference type="InterPro" id="IPR018724">
    <property type="entry name" value="2OG-Fe_dioxygenase"/>
</dbReference>
<dbReference type="Pfam" id="PF10014">
    <property type="entry name" value="2OG-Fe_Oxy_2"/>
    <property type="match status" value="1"/>
</dbReference>
<dbReference type="RefSeq" id="WP_195131409.1">
    <property type="nucleotide sequence ID" value="NZ_JADLQX010000016.1"/>
</dbReference>
<sequence>MSDGAQLMPAAVTTSCLGLEEGAWDRFRTHWETLCADRYASEQGTRRLRRYGWFSFTAATAQLEPLPQVSFVQPENSNPLYVGVDRTFEPLTEPFMADPVFRAVLRLLGRLATALDDPPVWNAKVHPFRVIASADAEGLPTPEGLHRDGVTLVSSLLVGRQNAAGGESSVLDQDGTPLLTTPLREPGDLLIGDDRRTLHSVSPVRPVDRSRPAYRDVLVVTFAPA</sequence>
<accession>A0ABS0CZ89</accession>
<reference evidence="1 2" key="1">
    <citation type="submission" date="2020-10" db="EMBL/GenBank/DDBJ databases">
        <title>Identification of Nocardia species via Next-generation sequencing and recognition of intraspecies genetic diversity.</title>
        <authorList>
            <person name="Li P."/>
            <person name="Li P."/>
            <person name="Lu B."/>
        </authorList>
    </citation>
    <scope>NUCLEOTIDE SEQUENCE [LARGE SCALE GENOMIC DNA]</scope>
    <source>
        <strain evidence="1 2">BJ06-0157</strain>
    </source>
</reference>
<evidence type="ECO:0000313" key="1">
    <source>
        <dbReference type="EMBL" id="MBF6300164.1"/>
    </source>
</evidence>
<dbReference type="EMBL" id="JADLQX010000016">
    <property type="protein sequence ID" value="MBF6300164.1"/>
    <property type="molecule type" value="Genomic_DNA"/>
</dbReference>